<evidence type="ECO:0000256" key="8">
    <source>
        <dbReference type="ARBA" id="ARBA00022741"/>
    </source>
</evidence>
<dbReference type="InterPro" id="IPR016024">
    <property type="entry name" value="ARM-type_fold"/>
</dbReference>
<evidence type="ECO:0000256" key="14">
    <source>
        <dbReference type="ARBA" id="ARBA00047899"/>
    </source>
</evidence>
<evidence type="ECO:0000256" key="5">
    <source>
        <dbReference type="ARBA" id="ARBA00014619"/>
    </source>
</evidence>
<feature type="compositionally biased region" description="Basic and acidic residues" evidence="17">
    <location>
        <begin position="2431"/>
        <end position="2442"/>
    </location>
</feature>
<dbReference type="GO" id="GO:0035556">
    <property type="term" value="P:intracellular signal transduction"/>
    <property type="evidence" value="ECO:0007669"/>
    <property type="project" value="UniProtKB-ARBA"/>
</dbReference>
<dbReference type="GO" id="GO:0006325">
    <property type="term" value="P:chromatin organization"/>
    <property type="evidence" value="ECO:0007669"/>
    <property type="project" value="UniProtKB-KW"/>
</dbReference>
<feature type="region of interest" description="Disordered" evidence="17">
    <location>
        <begin position="2097"/>
        <end position="2116"/>
    </location>
</feature>
<dbReference type="Pfam" id="PF11640">
    <property type="entry name" value="TAN"/>
    <property type="match status" value="1"/>
</dbReference>
<dbReference type="PROSITE" id="PS51189">
    <property type="entry name" value="FAT"/>
    <property type="match status" value="1"/>
</dbReference>
<proteinExistence type="inferred from homology"/>
<comment type="subcellular location">
    <subcellularLocation>
        <location evidence="16">Chromosome</location>
        <location evidence="16">Telomere</location>
    </subcellularLocation>
    <subcellularLocation>
        <location evidence="1 16">Nucleus</location>
    </subcellularLocation>
</comment>
<feature type="domain" description="PI3K/PI4K catalytic" evidence="18">
    <location>
        <begin position="2706"/>
        <end position="3021"/>
    </location>
</feature>
<organism evidence="21 22">
    <name type="scientific">Kwoniella dendrophila CBS 6074</name>
    <dbReference type="NCBI Taxonomy" id="1295534"/>
    <lineage>
        <taxon>Eukaryota</taxon>
        <taxon>Fungi</taxon>
        <taxon>Dikarya</taxon>
        <taxon>Basidiomycota</taxon>
        <taxon>Agaricomycotina</taxon>
        <taxon>Tremellomycetes</taxon>
        <taxon>Tremellales</taxon>
        <taxon>Cryptococcaceae</taxon>
        <taxon>Kwoniella</taxon>
    </lineage>
</organism>
<dbReference type="InterPro" id="IPR044107">
    <property type="entry name" value="PIKKc_ATM"/>
</dbReference>
<keyword evidence="8 16" id="KW-0547">Nucleotide-binding</keyword>
<dbReference type="PROSITE" id="PS00916">
    <property type="entry name" value="PI3_4_KINASE_2"/>
    <property type="match status" value="1"/>
</dbReference>
<evidence type="ECO:0000259" key="19">
    <source>
        <dbReference type="PROSITE" id="PS51189"/>
    </source>
</evidence>
<keyword evidence="12 16" id="KW-0539">Nucleus</keyword>
<dbReference type="InterPro" id="IPR000403">
    <property type="entry name" value="PI3/4_kinase_cat_dom"/>
</dbReference>
<evidence type="ECO:0000313" key="22">
    <source>
        <dbReference type="Proteomes" id="UP001355207"/>
    </source>
</evidence>
<evidence type="ECO:0000259" key="18">
    <source>
        <dbReference type="PROSITE" id="PS50290"/>
    </source>
</evidence>
<name>A0AAX4K097_9TREE</name>
<dbReference type="GO" id="GO:0000781">
    <property type="term" value="C:chromosome, telomeric region"/>
    <property type="evidence" value="ECO:0007669"/>
    <property type="project" value="UniProtKB-SubCell"/>
</dbReference>
<keyword evidence="11 16" id="KW-0067">ATP-binding</keyword>
<keyword evidence="16" id="KW-0158">Chromosome</keyword>
<dbReference type="InterPro" id="IPR038980">
    <property type="entry name" value="ATM_plant"/>
</dbReference>
<evidence type="ECO:0000313" key="21">
    <source>
        <dbReference type="EMBL" id="WWC91166.1"/>
    </source>
</evidence>
<evidence type="ECO:0000256" key="9">
    <source>
        <dbReference type="ARBA" id="ARBA00022763"/>
    </source>
</evidence>
<feature type="domain" description="FAT" evidence="19">
    <location>
        <begin position="1981"/>
        <end position="2586"/>
    </location>
</feature>
<evidence type="ECO:0000256" key="10">
    <source>
        <dbReference type="ARBA" id="ARBA00022777"/>
    </source>
</evidence>
<keyword evidence="22" id="KW-1185">Reference proteome</keyword>
<keyword evidence="16" id="KW-0779">Telomere</keyword>
<evidence type="ECO:0000256" key="15">
    <source>
        <dbReference type="ARBA" id="ARBA00048679"/>
    </source>
</evidence>
<evidence type="ECO:0000256" key="2">
    <source>
        <dbReference type="ARBA" id="ARBA00010769"/>
    </source>
</evidence>
<dbReference type="InterPro" id="IPR003152">
    <property type="entry name" value="FATC_dom"/>
</dbReference>
<evidence type="ECO:0000259" key="20">
    <source>
        <dbReference type="PROSITE" id="PS51190"/>
    </source>
</evidence>
<dbReference type="InterPro" id="IPR018936">
    <property type="entry name" value="PI3/4_kinase_CS"/>
</dbReference>
<evidence type="ECO:0000256" key="6">
    <source>
        <dbReference type="ARBA" id="ARBA00022527"/>
    </source>
</evidence>
<evidence type="ECO:0000256" key="4">
    <source>
        <dbReference type="ARBA" id="ARBA00012513"/>
    </source>
</evidence>
<sequence>MNTVQGLQTALKYVTSDKIKDRSQGVELVREIFSNRENLNAFGDTARKDNGAAWIAFYQCLFQTVIVERKAVVKANAAATADKRLADVISLVRWMAERTVHMISKKPFLILFNHMTSLMVFSSRIFPPAALDYAKALRTLLSYPPHLESLDQTSWRILMNICWSAVLGDDVTIDEGWEDEGGAEEANEEDGMDIDGPHTTQSAPPSKRSGRSTVSQINTELLTLIPILLSSSSAPLIPPLPTKEATNTPIEKPGYALLLKIHRFFNQYSTETSSHLSVLRSLNIIFAELELNCRDDFLSAGLKLLPQLVALWGTRNKALREQLVIALRILLPYITHKSMVESKYAVGVRENLEQLMENLPRETINKWGIEPLDLGILRLRTSVSENGPFELRGIGAGFDFSHEHAMTWAVIELYTDTSLYLYESQSLSHPATPSREGGPSKRRRTENSINSLLSSIRHGQIRNRLLALQVLIFLCDKHLNQLHDQAAIEIRRTMLALLDEDDESLQSWSFIGLSILLQISMENDKKLVQEEDKALKSPSKSNERGLEEDDWKKVWSHATRKASNATICRAACHAATVILWVGVLDSAQSIRDIRTFLQNVDIQGPVFPYDSVCSLLTAALGIAKCDVRLYSLELENKVLSWLEKCGMVEGPRGSSRMEQQVPADLFRLFGSISRFQPYPLCKITTEEMLPDAAIVDRIMEERRTKPIRDFLLYGILPMDRSNNTNTASMSTELQRPTSSESLTYLEGRARRISIFLSSTLSSQANEWQNSKAGVIAPERIRRCIDSIVITLSFQALIQLNGNIPDSDCIHSAILLLTLIQPSLTSNGLSIPAQHLIWRGFQPLIDSPLIEEQDWPLLVKPDIQSGIRQDLLPISSYDSYEAEISPEAFSKTADGVLNSGTAPSQAIGFPSQIPTSGSINLPLTPITPNSQAVTIRPVHQNVVNHIWLLPTVSAAFKEIFSLCLQLVNHLHSSTTTNNNTTPVAGIMEEDDFGEIRNAETDAMPLSIEAMECQRTSASLFNTAIALRLKGYMLISDLQKPYKDPQLINALLVAEGSRFLEIGKALCTAVNNKWLRLGVDAIDFVMDALEDMLGSYAYSRDTGLLSLCIDFIKCSMPVWLGIDSSKPGSGEREIHLICYFASRIDKGTITSWKVKMSMLRFLDEFLKYDNAETLWHQGMEGHVESVEEAENSGPLAYFSGSLLDWDSRVRLRAVTSASLVFYRPILPLDQHLNFYFPTVGKQPGDERHFDSFVSHILWKLNCCIATAQQRSAAVFHLYEIPGVTPSYNGHLQSGLEAVSKRLGLSSIAELYLPYAIVIIRSQLLGGQLAMRVPHKLYGFSTRKAYSQACLQRVGPFMLAESENNIDFYKSACEAAGVSVENGIDQAFASTAAVAFAQAFAAESSQPAKKAMETLNNLPSINTKKELNKKLEQSIDSIAAHLWELLDLKLSTESMITILNEITLNDSAGALYAELLTNDVPSSGITAIDPFASAQGIITAFYHLKKQYTSLSTSKMVFNSILRLTSKINDVFLVSEQRRFLRSLSLLIVLHPDEFCNPTLLQTFLREMLAILPQPDICGTVLSIAAWGFRQLFSLTSPIPNLTDLFIQLGSARTELDKAGPGGKQVGDGLEDWIIKSAPTWSTAENTKIAFEAALALWHEDLRQKLTDSYTPLYTDLVNLSESGTVKNAGELCKQYLQIVNTGSRLEAIDTFTQSLFWHLKGKFDKNPDLNGINAFLELLYLANGQIRVPHLDSMVLFSNYKTSYLTISSSRQEKDPEGALRASIVKEIAKLTDDPKHQTRSIAYIALQGMLPMIQDLLSSSILPPNIVQQLSVLTPVHISIDNSLGAVLDDTILQTSWIKYSRSADRWSRELVKVLCEVVSTDDTFYQSLQPLINSSDVSLRFLLPQLVQASLTCGAAKHAEITVNRAKTLSDHFTLVVQWPSASLDTIYSILDTVLHLRHFQPNYRNGELGYNAWLEIDYIILSEAAVKCGSYATALLFLELARDQGEDGIPEGDKRVQKIMYEIYSNVEDPDGFYGIQNHDVRDALLRRLEHEGQSQRAFGWNGAFIENSTSANQSYALLPALNNLHSFGFNRLAKSMTSQTRQEGSGAGSSSNEEDPFFFELAWRTGDWDLPMNEQSSKTPQGNLYSALRAVHRERDREAALKIVNHSIKVEIDRLSGLEMERMAQIKKTTTNLLCLREAAHWLDNGFQNQLEIIANSANEHPGVQNGFSNIDKSFDFISAERLTATQLSLLHSGRQRESKNSLGDMLSPKAELLASLEKSCHLRLAEMARSDDNIQACVNSITAVQQLEIGKIPSDEAQDAFSHVLWAQNEHGLAIQHTQDLVNEVQQRKPINYGRLAVLFGRIAHWTDLAKLEAASDIRSKFDDAWKSAVSSKIPNEEQARIYYEYACFADKHYDNLSKSSELERLRSYHDRKQQDIRSLESTMKSNSRRESTSRSSKAAQEVNEDAKAIRLLEADRIIYIQVALSMYARALTFSNTFDDSITQLVSLWLQHVDNEAVNEKFGRLLDRIPSHKFIFLGPQLAARLYRPTIPTSFNSNLNGLLLKLSKEHPFHILYQVITLAHGVLPPSSARRKSTDAENQGRGPAALDILSALNSLPIESLPNKASKQMKIFVVASVNWSRYEEKSQSLSESGMMKKPKAGSQHNLPTNCPLKNLNLQIPISTYSLPIDLTCQYKNIPTLIRYRSSYTIAGGVHRPRIMRCYDSNAKQHQQLFKADDEVRQDAVMEQVFTMTNDLLNRDRKAKLRNLKFRTYNVVPLPEKTGIIEFVEGTKGIGEWLKPAHLKYRNGIDIPPSEFQAKISKTQDRDPKNTEALVGEWNKCMKKFKPVMRHFFVEKHKDPMAWFTMKLNYSRSVAVTSIVGWMVGLGDRHCSNILIDQVSGELVHIDFGIVFEDGQKLRIPEKVPFRLTNDLVDGLGISGIEGTFKKCSENTLRVLRNSSGLILTILEVFKNDPLYSWSGDSEKLQRAQNNQLELIMLLNDQNVKEKSDRILSKIKHKLSDDLSIEYTVNMLIQQARNVNNLATIYHGWAAWF</sequence>
<dbReference type="PROSITE" id="PS50290">
    <property type="entry name" value="PI3_4_KINASE_3"/>
    <property type="match status" value="1"/>
</dbReference>
<dbReference type="InterPro" id="IPR021668">
    <property type="entry name" value="TAN"/>
</dbReference>
<evidence type="ECO:0000256" key="3">
    <source>
        <dbReference type="ARBA" id="ARBA00011370"/>
    </source>
</evidence>
<dbReference type="GO" id="GO:0005634">
    <property type="term" value="C:nucleus"/>
    <property type="evidence" value="ECO:0007669"/>
    <property type="project" value="UniProtKB-SubCell"/>
</dbReference>
<feature type="region of interest" description="Disordered" evidence="17">
    <location>
        <begin position="181"/>
        <end position="212"/>
    </location>
</feature>
<dbReference type="CDD" id="cd05171">
    <property type="entry name" value="PIKKc_ATM"/>
    <property type="match status" value="1"/>
</dbReference>
<evidence type="ECO:0000256" key="13">
    <source>
        <dbReference type="ARBA" id="ARBA00025079"/>
    </source>
</evidence>
<protein>
    <recommendedName>
        <fullName evidence="5 16">Serine/threonine-protein kinase Tel1</fullName>
        <ecNumber evidence="4 16">2.7.11.1</ecNumber>
    </recommendedName>
</protein>
<comment type="function">
    <text evidence="13 16">Serine/threonine protein kinase which activates checkpoint signaling upon genotoxic stresses such as ionizing radiation (IR), ultraviolet light (UV), or DNA replication stalling, thereby acting as a DNA damage sensor. Recognizes the substrate consensus sequence [ST]-Q. Phosphorylates histone H2A to form H2AS128ph (gamma-H2A) at sites of DNA damage, involved in the regulation of DNA damage response mechanism. Required for the control of telomere length and genome stability.</text>
</comment>
<dbReference type="SUPFAM" id="SSF48371">
    <property type="entry name" value="ARM repeat"/>
    <property type="match status" value="2"/>
</dbReference>
<evidence type="ECO:0000256" key="1">
    <source>
        <dbReference type="ARBA" id="ARBA00004123"/>
    </source>
</evidence>
<dbReference type="GO" id="GO:0004674">
    <property type="term" value="F:protein serine/threonine kinase activity"/>
    <property type="evidence" value="ECO:0007669"/>
    <property type="project" value="UniProtKB-KW"/>
</dbReference>
<dbReference type="SMART" id="SM00146">
    <property type="entry name" value="PI3Kc"/>
    <property type="match status" value="1"/>
</dbReference>
<comment type="subunit">
    <text evidence="3">Associates with DNA double-strand breaks.</text>
</comment>
<dbReference type="SMART" id="SM01343">
    <property type="entry name" value="FATC"/>
    <property type="match status" value="1"/>
</dbReference>
<dbReference type="GeneID" id="91096777"/>
<dbReference type="PROSITE" id="PS00915">
    <property type="entry name" value="PI3_4_KINASE_1"/>
    <property type="match status" value="1"/>
</dbReference>
<dbReference type="Pfam" id="PF02260">
    <property type="entry name" value="FATC"/>
    <property type="match status" value="1"/>
</dbReference>
<evidence type="ECO:0000256" key="17">
    <source>
        <dbReference type="SAM" id="MobiDB-lite"/>
    </source>
</evidence>
<evidence type="ECO:0000256" key="7">
    <source>
        <dbReference type="ARBA" id="ARBA00022679"/>
    </source>
</evidence>
<dbReference type="PROSITE" id="PS51190">
    <property type="entry name" value="FATC"/>
    <property type="match status" value="1"/>
</dbReference>
<dbReference type="InterPro" id="IPR014009">
    <property type="entry name" value="PIK_FAT"/>
</dbReference>
<dbReference type="Pfam" id="PF00454">
    <property type="entry name" value="PI3_PI4_kinase"/>
    <property type="match status" value="1"/>
</dbReference>
<evidence type="ECO:0000256" key="11">
    <source>
        <dbReference type="ARBA" id="ARBA00022840"/>
    </source>
</evidence>
<accession>A0AAX4K097</accession>
<gene>
    <name evidence="21" type="ORF">L201_006107</name>
</gene>
<evidence type="ECO:0000256" key="12">
    <source>
        <dbReference type="ARBA" id="ARBA00023242"/>
    </source>
</evidence>
<dbReference type="PANTHER" id="PTHR37079">
    <property type="entry name" value="SERINE/THREONINE-PROTEIN KINASE ATM"/>
    <property type="match status" value="1"/>
</dbReference>
<dbReference type="Gene3D" id="1.10.1070.11">
    <property type="entry name" value="Phosphatidylinositol 3-/4-kinase, catalytic domain"/>
    <property type="match status" value="1"/>
</dbReference>
<dbReference type="Proteomes" id="UP001355207">
    <property type="component" value="Chromosome 8"/>
</dbReference>
<dbReference type="EMBL" id="CP144105">
    <property type="protein sequence ID" value="WWC91166.1"/>
    <property type="molecule type" value="Genomic_DNA"/>
</dbReference>
<keyword evidence="6 16" id="KW-0723">Serine/threonine-protein kinase</keyword>
<comment type="catalytic activity">
    <reaction evidence="15">
        <text>L-seryl-[protein] + ATP = O-phospho-L-seryl-[protein] + ADP + H(+)</text>
        <dbReference type="Rhea" id="RHEA:17989"/>
        <dbReference type="Rhea" id="RHEA-COMP:9863"/>
        <dbReference type="Rhea" id="RHEA-COMP:11604"/>
        <dbReference type="ChEBI" id="CHEBI:15378"/>
        <dbReference type="ChEBI" id="CHEBI:29999"/>
        <dbReference type="ChEBI" id="CHEBI:30616"/>
        <dbReference type="ChEBI" id="CHEBI:83421"/>
        <dbReference type="ChEBI" id="CHEBI:456216"/>
        <dbReference type="EC" id="2.7.11.1"/>
    </reaction>
</comment>
<comment type="catalytic activity">
    <reaction evidence="14 16">
        <text>L-threonyl-[protein] + ATP = O-phospho-L-threonyl-[protein] + ADP + H(+)</text>
        <dbReference type="Rhea" id="RHEA:46608"/>
        <dbReference type="Rhea" id="RHEA-COMP:11060"/>
        <dbReference type="Rhea" id="RHEA-COMP:11605"/>
        <dbReference type="ChEBI" id="CHEBI:15378"/>
        <dbReference type="ChEBI" id="CHEBI:30013"/>
        <dbReference type="ChEBI" id="CHEBI:30616"/>
        <dbReference type="ChEBI" id="CHEBI:61977"/>
        <dbReference type="ChEBI" id="CHEBI:456216"/>
        <dbReference type="EC" id="2.7.11.1"/>
    </reaction>
</comment>
<keyword evidence="9 16" id="KW-0227">DNA damage</keyword>
<dbReference type="GO" id="GO:0006281">
    <property type="term" value="P:DNA repair"/>
    <property type="evidence" value="ECO:0007669"/>
    <property type="project" value="InterPro"/>
</dbReference>
<keyword evidence="7 16" id="KW-0808">Transferase</keyword>
<dbReference type="PANTHER" id="PTHR37079:SF4">
    <property type="entry name" value="SERINE_THREONINE-PROTEIN KINASE ATM"/>
    <property type="match status" value="1"/>
</dbReference>
<dbReference type="InterPro" id="IPR011009">
    <property type="entry name" value="Kinase-like_dom_sf"/>
</dbReference>
<dbReference type="EC" id="2.7.11.1" evidence="4 16"/>
<evidence type="ECO:0000256" key="16">
    <source>
        <dbReference type="RuleBase" id="RU365027"/>
    </source>
</evidence>
<dbReference type="InterPro" id="IPR036940">
    <property type="entry name" value="PI3/4_kinase_cat_sf"/>
</dbReference>
<dbReference type="GO" id="GO:0005524">
    <property type="term" value="F:ATP binding"/>
    <property type="evidence" value="ECO:0007669"/>
    <property type="project" value="UniProtKB-KW"/>
</dbReference>
<comment type="similarity">
    <text evidence="2 16">Belongs to the PI3/PI4-kinase family. ATM subfamily.</text>
</comment>
<dbReference type="Gene3D" id="3.30.1010.10">
    <property type="entry name" value="Phosphatidylinositol 3-kinase Catalytic Subunit, Chain A, domain 4"/>
    <property type="match status" value="1"/>
</dbReference>
<keyword evidence="16" id="KW-0156">Chromatin regulator</keyword>
<dbReference type="RefSeq" id="XP_066077929.1">
    <property type="nucleotide sequence ID" value="XM_066221832.1"/>
</dbReference>
<dbReference type="SMART" id="SM01342">
    <property type="entry name" value="TAN"/>
    <property type="match status" value="1"/>
</dbReference>
<feature type="domain" description="FATC" evidence="20">
    <location>
        <begin position="3023"/>
        <end position="3055"/>
    </location>
</feature>
<feature type="region of interest" description="Disordered" evidence="17">
    <location>
        <begin position="2431"/>
        <end position="2463"/>
    </location>
</feature>
<feature type="compositionally biased region" description="Acidic residues" evidence="17">
    <location>
        <begin position="181"/>
        <end position="193"/>
    </location>
</feature>
<reference evidence="21 22" key="1">
    <citation type="submission" date="2024-01" db="EMBL/GenBank/DDBJ databases">
        <title>Comparative genomics of Cryptococcus and Kwoniella reveals pathogenesis evolution and contrasting modes of karyotype evolution via chromosome fusion or intercentromeric recombination.</title>
        <authorList>
            <person name="Coelho M.A."/>
            <person name="David-Palma M."/>
            <person name="Shea T."/>
            <person name="Bowers K."/>
            <person name="McGinley-Smith S."/>
            <person name="Mohammad A.W."/>
            <person name="Gnirke A."/>
            <person name="Yurkov A.M."/>
            <person name="Nowrousian M."/>
            <person name="Sun S."/>
            <person name="Cuomo C.A."/>
            <person name="Heitman J."/>
        </authorList>
    </citation>
    <scope>NUCLEOTIDE SEQUENCE [LARGE SCALE GENOMIC DNA]</scope>
    <source>
        <strain evidence="21 22">CBS 6074</strain>
    </source>
</reference>
<dbReference type="SUPFAM" id="SSF56112">
    <property type="entry name" value="Protein kinase-like (PK-like)"/>
    <property type="match status" value="1"/>
</dbReference>
<keyword evidence="10 16" id="KW-0418">Kinase</keyword>